<keyword evidence="5 6" id="KW-0472">Membrane</keyword>
<dbReference type="SMART" id="SM01381">
    <property type="entry name" value="7TM_GPCR_Srsx"/>
    <property type="match status" value="1"/>
</dbReference>
<dbReference type="InterPro" id="IPR017452">
    <property type="entry name" value="GPCR_Rhodpsn_7TM"/>
</dbReference>
<evidence type="ECO:0000256" key="1">
    <source>
        <dbReference type="ARBA" id="ARBA00004651"/>
    </source>
</evidence>
<sequence>MRLVWSRVRYLWVLHIFNGLAVWSVVGNSLPLVAIMKYETLHKPVYILMANLAASDIVTGVGVLITTSTTFVHAKAGVPVATATVRLLFTCFFLSALSNAYSLLALTGERYCFLVHGMTYENKVTTDRCKVVIIVIWLWSGILALLPVIGWSCAYPSQGGCLQLGGGSQPSYLVLILVLVYLPMAAIVVFNLRVSDIRQQEAAVHAHPSTSRKSAVTILILTVSFLVGWLPYCTVMANELGCREDCGNLDPAAIAFVVLNSAVNPVIYGFRLEEIRRSVKRLFVGRALETVHI</sequence>
<keyword evidence="4 6" id="KW-1133">Transmembrane helix</keyword>
<dbReference type="SUPFAM" id="SSF81321">
    <property type="entry name" value="Family A G protein-coupled receptor-like"/>
    <property type="match status" value="1"/>
</dbReference>
<dbReference type="eggNOG" id="KOG3656">
    <property type="taxonomic scope" value="Eukaryota"/>
</dbReference>
<dbReference type="InParanoid" id="C3Z0A9"/>
<reference evidence="8" key="1">
    <citation type="journal article" date="2008" name="Nature">
        <title>The amphioxus genome and the evolution of the chordate karyotype.</title>
        <authorList>
            <consortium name="US DOE Joint Genome Institute (JGI-PGF)"/>
            <person name="Putnam N.H."/>
            <person name="Butts T."/>
            <person name="Ferrier D.E.K."/>
            <person name="Furlong R.F."/>
            <person name="Hellsten U."/>
            <person name="Kawashima T."/>
            <person name="Robinson-Rechavi M."/>
            <person name="Shoguchi E."/>
            <person name="Terry A."/>
            <person name="Yu J.-K."/>
            <person name="Benito-Gutierrez E.L."/>
            <person name="Dubchak I."/>
            <person name="Garcia-Fernandez J."/>
            <person name="Gibson-Brown J.J."/>
            <person name="Grigoriev I.V."/>
            <person name="Horton A.C."/>
            <person name="de Jong P.J."/>
            <person name="Jurka J."/>
            <person name="Kapitonov V.V."/>
            <person name="Kohara Y."/>
            <person name="Kuroki Y."/>
            <person name="Lindquist E."/>
            <person name="Lucas S."/>
            <person name="Osoegawa K."/>
            <person name="Pennacchio L.A."/>
            <person name="Salamov A.A."/>
            <person name="Satou Y."/>
            <person name="Sauka-Spengler T."/>
            <person name="Schmutz J."/>
            <person name="Shin-I T."/>
            <person name="Toyoda A."/>
            <person name="Bronner-Fraser M."/>
            <person name="Fujiyama A."/>
            <person name="Holland L.Z."/>
            <person name="Holland P.W.H."/>
            <person name="Satoh N."/>
            <person name="Rokhsar D.S."/>
        </authorList>
    </citation>
    <scope>NUCLEOTIDE SEQUENCE [LARGE SCALE GENOMIC DNA]</scope>
    <source>
        <strain evidence="8">S238N-H82</strain>
        <tissue evidence="8">Testes</tissue>
    </source>
</reference>
<dbReference type="Gene3D" id="1.20.1070.10">
    <property type="entry name" value="Rhodopsin 7-helix transmembrane proteins"/>
    <property type="match status" value="1"/>
</dbReference>
<evidence type="ECO:0000256" key="4">
    <source>
        <dbReference type="ARBA" id="ARBA00022989"/>
    </source>
</evidence>
<dbReference type="PRINTS" id="PR00237">
    <property type="entry name" value="GPCRRHODOPSN"/>
</dbReference>
<organism>
    <name type="scientific">Branchiostoma floridae</name>
    <name type="common">Florida lancelet</name>
    <name type="synonym">Amphioxus</name>
    <dbReference type="NCBI Taxonomy" id="7739"/>
    <lineage>
        <taxon>Eukaryota</taxon>
        <taxon>Metazoa</taxon>
        <taxon>Chordata</taxon>
        <taxon>Cephalochordata</taxon>
        <taxon>Leptocardii</taxon>
        <taxon>Amphioxiformes</taxon>
        <taxon>Branchiostomatidae</taxon>
        <taxon>Branchiostoma</taxon>
    </lineage>
</organism>
<evidence type="ECO:0000259" key="7">
    <source>
        <dbReference type="PROSITE" id="PS50262"/>
    </source>
</evidence>
<dbReference type="InterPro" id="IPR000276">
    <property type="entry name" value="GPCR_Rhodpsn"/>
</dbReference>
<feature type="transmembrane region" description="Helical" evidence="6">
    <location>
        <begin position="129"/>
        <end position="152"/>
    </location>
</feature>
<feature type="transmembrane region" description="Helical" evidence="6">
    <location>
        <begin position="45"/>
        <end position="67"/>
    </location>
</feature>
<dbReference type="GO" id="GO:0005886">
    <property type="term" value="C:plasma membrane"/>
    <property type="evidence" value="ECO:0007669"/>
    <property type="project" value="UniProtKB-SubCell"/>
</dbReference>
<comment type="subcellular location">
    <subcellularLocation>
        <location evidence="1">Cell membrane</location>
        <topology evidence="1">Multi-pass membrane protein</topology>
    </subcellularLocation>
</comment>
<dbReference type="EMBL" id="GG666568">
    <property type="protein sequence ID" value="EEN53957.1"/>
    <property type="molecule type" value="Genomic_DNA"/>
</dbReference>
<dbReference type="PANTHER" id="PTHR22750">
    <property type="entry name" value="G-PROTEIN COUPLED RECEPTOR"/>
    <property type="match status" value="1"/>
</dbReference>
<keyword evidence="3 6" id="KW-0812">Transmembrane</keyword>
<feature type="transmembrane region" description="Helical" evidence="6">
    <location>
        <begin position="12"/>
        <end position="33"/>
    </location>
</feature>
<dbReference type="FunCoup" id="C3Z0A9">
    <property type="interactions" value="76"/>
</dbReference>
<keyword evidence="2" id="KW-1003">Cell membrane</keyword>
<protein>
    <recommendedName>
        <fullName evidence="7">G-protein coupled receptors family 1 profile domain-containing protein</fullName>
    </recommendedName>
</protein>
<evidence type="ECO:0000256" key="3">
    <source>
        <dbReference type="ARBA" id="ARBA00022692"/>
    </source>
</evidence>
<dbReference type="Pfam" id="PF00001">
    <property type="entry name" value="7tm_1"/>
    <property type="match status" value="1"/>
</dbReference>
<dbReference type="AlphaFoldDB" id="C3Z0A9"/>
<feature type="transmembrane region" description="Helical" evidence="6">
    <location>
        <begin position="172"/>
        <end position="194"/>
    </location>
</feature>
<feature type="transmembrane region" description="Helical" evidence="6">
    <location>
        <begin position="252"/>
        <end position="270"/>
    </location>
</feature>
<evidence type="ECO:0000256" key="5">
    <source>
        <dbReference type="ARBA" id="ARBA00023136"/>
    </source>
</evidence>
<dbReference type="GO" id="GO:0004930">
    <property type="term" value="F:G protein-coupled receptor activity"/>
    <property type="evidence" value="ECO:0007669"/>
    <property type="project" value="InterPro"/>
</dbReference>
<accession>C3Z0A9</accession>
<feature type="domain" description="G-protein coupled receptors family 1 profile" evidence="7">
    <location>
        <begin position="27"/>
        <end position="268"/>
    </location>
</feature>
<feature type="transmembrane region" description="Helical" evidence="6">
    <location>
        <begin position="87"/>
        <end position="108"/>
    </location>
</feature>
<gene>
    <name evidence="8" type="ORF">BRAFLDRAFT_221452</name>
</gene>
<evidence type="ECO:0000313" key="8">
    <source>
        <dbReference type="EMBL" id="EEN53957.1"/>
    </source>
</evidence>
<evidence type="ECO:0000256" key="2">
    <source>
        <dbReference type="ARBA" id="ARBA00022475"/>
    </source>
</evidence>
<name>C3Z0A9_BRAFL</name>
<evidence type="ECO:0000256" key="6">
    <source>
        <dbReference type="SAM" id="Phobius"/>
    </source>
</evidence>
<proteinExistence type="predicted"/>
<dbReference type="PROSITE" id="PS50262">
    <property type="entry name" value="G_PROTEIN_RECEP_F1_2"/>
    <property type="match status" value="1"/>
</dbReference>
<feature type="transmembrane region" description="Helical" evidence="6">
    <location>
        <begin position="215"/>
        <end position="232"/>
    </location>
</feature>